<feature type="transmembrane region" description="Helical" evidence="9">
    <location>
        <begin position="80"/>
        <end position="97"/>
    </location>
</feature>
<feature type="transmembrane region" description="Helical" evidence="9">
    <location>
        <begin position="132"/>
        <end position="157"/>
    </location>
</feature>
<evidence type="ECO:0000256" key="1">
    <source>
        <dbReference type="ARBA" id="ARBA00004651"/>
    </source>
</evidence>
<keyword evidence="7 9" id="KW-0472">Membrane</keyword>
<dbReference type="InterPro" id="IPR001851">
    <property type="entry name" value="ABC_transp_permease"/>
</dbReference>
<feature type="transmembrane region" description="Helical" evidence="9">
    <location>
        <begin position="54"/>
        <end position="73"/>
    </location>
</feature>
<dbReference type="Proteomes" id="UP000195696">
    <property type="component" value="Unassembled WGS sequence"/>
</dbReference>
<dbReference type="PANTHER" id="PTHR32196">
    <property type="entry name" value="ABC TRANSPORTER PERMEASE PROTEIN YPHD-RELATED-RELATED"/>
    <property type="match status" value="1"/>
</dbReference>
<feature type="transmembrane region" description="Helical" evidence="9">
    <location>
        <begin position="21"/>
        <end position="42"/>
    </location>
</feature>
<keyword evidence="3" id="KW-1003">Cell membrane</keyword>
<proteinExistence type="predicted"/>
<evidence type="ECO:0000256" key="3">
    <source>
        <dbReference type="ARBA" id="ARBA00022475"/>
    </source>
</evidence>
<dbReference type="GO" id="GO:0022857">
    <property type="term" value="F:transmembrane transporter activity"/>
    <property type="evidence" value="ECO:0007669"/>
    <property type="project" value="InterPro"/>
</dbReference>
<keyword evidence="2" id="KW-0813">Transport</keyword>
<dbReference type="GO" id="GO:0005886">
    <property type="term" value="C:plasma membrane"/>
    <property type="evidence" value="ECO:0007669"/>
    <property type="project" value="UniProtKB-SubCell"/>
</dbReference>
<feature type="transmembrane region" description="Helical" evidence="9">
    <location>
        <begin position="283"/>
        <end position="300"/>
    </location>
</feature>
<evidence type="ECO:0000256" key="6">
    <source>
        <dbReference type="ARBA" id="ARBA00022989"/>
    </source>
</evidence>
<organism evidence="10 11">
    <name type="scientific">Bacillus mycoides</name>
    <dbReference type="NCBI Taxonomy" id="1405"/>
    <lineage>
        <taxon>Bacteria</taxon>
        <taxon>Bacillati</taxon>
        <taxon>Bacillota</taxon>
        <taxon>Bacilli</taxon>
        <taxon>Bacillales</taxon>
        <taxon>Bacillaceae</taxon>
        <taxon>Bacillus</taxon>
        <taxon>Bacillus cereus group</taxon>
    </lineage>
</organism>
<evidence type="ECO:0000313" key="11">
    <source>
        <dbReference type="Proteomes" id="UP000195696"/>
    </source>
</evidence>
<keyword evidence="4" id="KW-0997">Cell inner membrane</keyword>
<evidence type="ECO:0000256" key="4">
    <source>
        <dbReference type="ARBA" id="ARBA00022519"/>
    </source>
</evidence>
<evidence type="ECO:0000256" key="9">
    <source>
        <dbReference type="SAM" id="Phobius"/>
    </source>
</evidence>
<feature type="transmembrane region" description="Helical" evidence="9">
    <location>
        <begin position="257"/>
        <end position="276"/>
    </location>
</feature>
<feature type="transmembrane region" description="Helical" evidence="9">
    <location>
        <begin position="177"/>
        <end position="198"/>
    </location>
</feature>
<reference evidence="10 11" key="1">
    <citation type="submission" date="2016-08" db="EMBL/GenBank/DDBJ databases">
        <authorList>
            <person name="Seilhamer J.J."/>
        </authorList>
    </citation>
    <scope>NUCLEOTIDE SEQUENCE [LARGE SCALE GENOMIC DNA]</scope>
    <source>
        <strain evidence="10 11">SDA_GO95</strain>
    </source>
</reference>
<comment type="subcellular location">
    <subcellularLocation>
        <location evidence="1">Cell membrane</location>
        <topology evidence="1">Multi-pass membrane protein</topology>
    </subcellularLocation>
</comment>
<sequence>MEETPAIRRKEGESMRGIRSLYRWEGVLLILLLVEFILFSFINSDFLNISNLLFSMNDFLIISIAAIPMTFVIVTGGIDVSVGSIMGLTSILIGVLWMNGMPILLAVIIALVISCIAGGLNGLIIKMTDVEPLVVTLGTMFLYAGIALVISGGSGAAGYEGISGLPDSYVQLANGSFIGIPNLLWLLVILTIVFTILFHRTTYGRHAKLTGANESTAKYSGIRTKKVVITAYVLSGLGGGLGGAFLTAYFGSARADIGSETILPVITAVVLGGTLITGGKGSIIGTVLASVFIGLMQYGLQMTGLTNEQSNVVIGIILIVSVIMRHFKLQRFTTGKRRNLHKGEMS</sequence>
<evidence type="ECO:0000256" key="7">
    <source>
        <dbReference type="ARBA" id="ARBA00023136"/>
    </source>
</evidence>
<dbReference type="Pfam" id="PF02653">
    <property type="entry name" value="BPD_transp_2"/>
    <property type="match status" value="1"/>
</dbReference>
<gene>
    <name evidence="10" type="ORF">BWGO95_02834</name>
</gene>
<keyword evidence="5 9" id="KW-0812">Transmembrane</keyword>
<dbReference type="CDD" id="cd06579">
    <property type="entry name" value="TM_PBP1_transp_AraH_like"/>
    <property type="match status" value="1"/>
</dbReference>
<name>A0A1G4ENM7_BACMY</name>
<protein>
    <recommendedName>
        <fullName evidence="8">Autoinducer 2 import system permease protein LsrD</fullName>
    </recommendedName>
</protein>
<feature type="transmembrane region" description="Helical" evidence="9">
    <location>
        <begin position="312"/>
        <end position="329"/>
    </location>
</feature>
<feature type="transmembrane region" description="Helical" evidence="9">
    <location>
        <begin position="103"/>
        <end position="125"/>
    </location>
</feature>
<evidence type="ECO:0000256" key="8">
    <source>
        <dbReference type="ARBA" id="ARBA00039381"/>
    </source>
</evidence>
<dbReference type="AlphaFoldDB" id="A0A1G4ENM7"/>
<accession>A0A1G4ENM7</accession>
<dbReference type="EMBL" id="FMAK01000034">
    <property type="protein sequence ID" value="SCB68687.1"/>
    <property type="molecule type" value="Genomic_DNA"/>
</dbReference>
<dbReference type="PANTHER" id="PTHR32196:SF71">
    <property type="entry name" value="AUTOINDUCER 2 IMPORT SYSTEM PERMEASE PROTEIN LSRD"/>
    <property type="match status" value="1"/>
</dbReference>
<feature type="transmembrane region" description="Helical" evidence="9">
    <location>
        <begin position="227"/>
        <end position="251"/>
    </location>
</feature>
<evidence type="ECO:0000256" key="5">
    <source>
        <dbReference type="ARBA" id="ARBA00022692"/>
    </source>
</evidence>
<evidence type="ECO:0000256" key="2">
    <source>
        <dbReference type="ARBA" id="ARBA00022448"/>
    </source>
</evidence>
<keyword evidence="6 9" id="KW-1133">Transmembrane helix</keyword>
<evidence type="ECO:0000313" key="10">
    <source>
        <dbReference type="EMBL" id="SCB68687.1"/>
    </source>
</evidence>